<comment type="caution">
    <text evidence="2">The sequence shown here is derived from an EMBL/GenBank/DDBJ whole genome shotgun (WGS) entry which is preliminary data.</text>
</comment>
<protein>
    <submittedName>
        <fullName evidence="2">Uncharacterized protein</fullName>
    </submittedName>
</protein>
<proteinExistence type="predicted"/>
<sequence>MFILVETNPALANMWQAVRPTINSNPTPEEQADIEQRAPQRSSEIIDDINLNN</sequence>
<gene>
    <name evidence="2" type="ORF">Bca52824_049717</name>
</gene>
<keyword evidence="3" id="KW-1185">Reference proteome</keyword>
<organism evidence="2 3">
    <name type="scientific">Brassica carinata</name>
    <name type="common">Ethiopian mustard</name>
    <name type="synonym">Abyssinian cabbage</name>
    <dbReference type="NCBI Taxonomy" id="52824"/>
    <lineage>
        <taxon>Eukaryota</taxon>
        <taxon>Viridiplantae</taxon>
        <taxon>Streptophyta</taxon>
        <taxon>Embryophyta</taxon>
        <taxon>Tracheophyta</taxon>
        <taxon>Spermatophyta</taxon>
        <taxon>Magnoliopsida</taxon>
        <taxon>eudicotyledons</taxon>
        <taxon>Gunneridae</taxon>
        <taxon>Pentapetalae</taxon>
        <taxon>rosids</taxon>
        <taxon>malvids</taxon>
        <taxon>Brassicales</taxon>
        <taxon>Brassicaceae</taxon>
        <taxon>Brassiceae</taxon>
        <taxon>Brassica</taxon>
    </lineage>
</organism>
<dbReference type="EMBL" id="JAAMPC010000010">
    <property type="protein sequence ID" value="KAG2290113.1"/>
    <property type="molecule type" value="Genomic_DNA"/>
</dbReference>
<name>A0A8X7RLB5_BRACI</name>
<dbReference type="Proteomes" id="UP000886595">
    <property type="component" value="Unassembled WGS sequence"/>
</dbReference>
<evidence type="ECO:0000313" key="3">
    <source>
        <dbReference type="Proteomes" id="UP000886595"/>
    </source>
</evidence>
<evidence type="ECO:0000256" key="1">
    <source>
        <dbReference type="SAM" id="MobiDB-lite"/>
    </source>
</evidence>
<feature type="region of interest" description="Disordered" evidence="1">
    <location>
        <begin position="21"/>
        <end position="53"/>
    </location>
</feature>
<accession>A0A8X7RLB5</accession>
<reference evidence="2 3" key="1">
    <citation type="submission" date="2020-02" db="EMBL/GenBank/DDBJ databases">
        <authorList>
            <person name="Ma Q."/>
            <person name="Huang Y."/>
            <person name="Song X."/>
            <person name="Pei D."/>
        </authorList>
    </citation>
    <scope>NUCLEOTIDE SEQUENCE [LARGE SCALE GENOMIC DNA]</scope>
    <source>
        <strain evidence="2">Sxm20200214</strain>
        <tissue evidence="2">Leaf</tissue>
    </source>
</reference>
<evidence type="ECO:0000313" key="2">
    <source>
        <dbReference type="EMBL" id="KAG2290113.1"/>
    </source>
</evidence>
<dbReference type="AlphaFoldDB" id="A0A8X7RLB5"/>